<proteinExistence type="predicted"/>
<feature type="region of interest" description="Disordered" evidence="1">
    <location>
        <begin position="1"/>
        <end position="69"/>
    </location>
</feature>
<evidence type="ECO:0000256" key="1">
    <source>
        <dbReference type="SAM" id="MobiDB-lite"/>
    </source>
</evidence>
<keyword evidence="3" id="KW-1185">Reference proteome</keyword>
<reference evidence="2" key="2">
    <citation type="submission" date="2020-09" db="EMBL/GenBank/DDBJ databases">
        <authorList>
            <person name="Sun Q."/>
            <person name="Zhou Y."/>
        </authorList>
    </citation>
    <scope>NUCLEOTIDE SEQUENCE</scope>
    <source>
        <strain evidence="2">CGMCC 1.7081</strain>
    </source>
</reference>
<sequence>MTLRCHEAETDATRHTHKGGKQGTDARPAPDTPGKDRIDGHGGEDRHKGEDSHRVIPQRPTPPSEMPVL</sequence>
<gene>
    <name evidence="2" type="ORF">GCM10010961_22280</name>
</gene>
<feature type="compositionally biased region" description="Basic and acidic residues" evidence="1">
    <location>
        <begin position="33"/>
        <end position="54"/>
    </location>
</feature>
<name>A0A8J3MCE7_9RHOB</name>
<protein>
    <submittedName>
        <fullName evidence="2">Uncharacterized protein</fullName>
    </submittedName>
</protein>
<evidence type="ECO:0000313" key="3">
    <source>
        <dbReference type="Proteomes" id="UP000611500"/>
    </source>
</evidence>
<organism evidence="2 3">
    <name type="scientific">Pseudodonghicola xiamenensis</name>
    <dbReference type="NCBI Taxonomy" id="337702"/>
    <lineage>
        <taxon>Bacteria</taxon>
        <taxon>Pseudomonadati</taxon>
        <taxon>Pseudomonadota</taxon>
        <taxon>Alphaproteobacteria</taxon>
        <taxon>Rhodobacterales</taxon>
        <taxon>Paracoccaceae</taxon>
        <taxon>Pseudodonghicola</taxon>
    </lineage>
</organism>
<dbReference type="EMBL" id="BNAP01000008">
    <property type="protein sequence ID" value="GHG91217.1"/>
    <property type="molecule type" value="Genomic_DNA"/>
</dbReference>
<reference evidence="2" key="1">
    <citation type="journal article" date="2014" name="Int. J. Syst. Evol. Microbiol.">
        <title>Complete genome sequence of Corynebacterium casei LMG S-19264T (=DSM 44701T), isolated from a smear-ripened cheese.</title>
        <authorList>
            <consortium name="US DOE Joint Genome Institute (JGI-PGF)"/>
            <person name="Walter F."/>
            <person name="Albersmeier A."/>
            <person name="Kalinowski J."/>
            <person name="Ruckert C."/>
        </authorList>
    </citation>
    <scope>NUCLEOTIDE SEQUENCE</scope>
    <source>
        <strain evidence="2">CGMCC 1.7081</strain>
    </source>
</reference>
<dbReference type="Proteomes" id="UP000611500">
    <property type="component" value="Unassembled WGS sequence"/>
</dbReference>
<feature type="compositionally biased region" description="Basic and acidic residues" evidence="1">
    <location>
        <begin position="1"/>
        <end position="14"/>
    </location>
</feature>
<dbReference type="AlphaFoldDB" id="A0A8J3MCE7"/>
<evidence type="ECO:0000313" key="2">
    <source>
        <dbReference type="EMBL" id="GHG91217.1"/>
    </source>
</evidence>
<comment type="caution">
    <text evidence="2">The sequence shown here is derived from an EMBL/GenBank/DDBJ whole genome shotgun (WGS) entry which is preliminary data.</text>
</comment>
<accession>A0A8J3MCE7</accession>
<feature type="compositionally biased region" description="Pro residues" evidence="1">
    <location>
        <begin position="59"/>
        <end position="69"/>
    </location>
</feature>